<proteinExistence type="predicted"/>
<evidence type="ECO:0000313" key="2">
    <source>
        <dbReference type="EMBL" id="QJA50729.1"/>
    </source>
</evidence>
<sequence>MDNVQYIAENFECPVCGQKFAQVWDAFGHLNDKHPAGEQTKEE</sequence>
<feature type="domain" description="C2H2-type" evidence="1">
    <location>
        <begin position="13"/>
        <end position="34"/>
    </location>
</feature>
<dbReference type="PROSITE" id="PS00028">
    <property type="entry name" value="ZINC_FINGER_C2H2_1"/>
    <property type="match status" value="1"/>
</dbReference>
<reference evidence="2" key="1">
    <citation type="submission" date="2020-03" db="EMBL/GenBank/DDBJ databases">
        <title>The deep terrestrial virosphere.</title>
        <authorList>
            <person name="Holmfeldt K."/>
            <person name="Nilsson E."/>
            <person name="Simone D."/>
            <person name="Lopez-Fernandez M."/>
            <person name="Wu X."/>
            <person name="de Brujin I."/>
            <person name="Lundin D."/>
            <person name="Andersson A."/>
            <person name="Bertilsson S."/>
            <person name="Dopson M."/>
        </authorList>
    </citation>
    <scope>NUCLEOTIDE SEQUENCE</scope>
    <source>
        <strain evidence="4">MM415A00143</strain>
        <strain evidence="3">MM415B00963</strain>
        <strain evidence="2">TM448A01880</strain>
    </source>
</reference>
<organism evidence="2">
    <name type="scientific">viral metagenome</name>
    <dbReference type="NCBI Taxonomy" id="1070528"/>
    <lineage>
        <taxon>unclassified sequences</taxon>
        <taxon>metagenomes</taxon>
        <taxon>organismal metagenomes</taxon>
    </lineage>
</organism>
<gene>
    <name evidence="4" type="ORF">MM415A00143_0063</name>
    <name evidence="3" type="ORF">MM415B00963_0024</name>
    <name evidence="2" type="ORF">TM448A01880_0009</name>
</gene>
<dbReference type="AlphaFoldDB" id="A0A6H1ZTC8"/>
<dbReference type="InterPro" id="IPR013087">
    <property type="entry name" value="Znf_C2H2_type"/>
</dbReference>
<name>A0A6H1ZTC8_9ZZZZ</name>
<dbReference type="EMBL" id="MT145198">
    <property type="protein sequence ID" value="QJI05388.1"/>
    <property type="molecule type" value="Genomic_DNA"/>
</dbReference>
<protein>
    <recommendedName>
        <fullName evidence="1">C2H2-type domain-containing protein</fullName>
    </recommendedName>
</protein>
<dbReference type="EMBL" id="MT144214">
    <property type="protein sequence ID" value="QJA50729.1"/>
    <property type="molecule type" value="Genomic_DNA"/>
</dbReference>
<evidence type="ECO:0000313" key="4">
    <source>
        <dbReference type="EMBL" id="QJI05388.1"/>
    </source>
</evidence>
<accession>A0A6H1ZTC8</accession>
<evidence type="ECO:0000313" key="3">
    <source>
        <dbReference type="EMBL" id="QJA61299.1"/>
    </source>
</evidence>
<evidence type="ECO:0000259" key="1">
    <source>
        <dbReference type="PROSITE" id="PS00028"/>
    </source>
</evidence>
<dbReference type="EMBL" id="MT141436">
    <property type="protein sequence ID" value="QJA61299.1"/>
    <property type="molecule type" value="Genomic_DNA"/>
</dbReference>